<evidence type="ECO:0000256" key="1">
    <source>
        <dbReference type="SAM" id="MobiDB-lite"/>
    </source>
</evidence>
<dbReference type="OrthoDB" id="3797754at2759"/>
<evidence type="ECO:0000313" key="2">
    <source>
        <dbReference type="EMBL" id="KAF2003303.1"/>
    </source>
</evidence>
<feature type="region of interest" description="Disordered" evidence="1">
    <location>
        <begin position="1"/>
        <end position="74"/>
    </location>
</feature>
<name>A0A6A5WN57_9PLEO</name>
<dbReference type="AlphaFoldDB" id="A0A6A5WN57"/>
<dbReference type="Proteomes" id="UP000799779">
    <property type="component" value="Unassembled WGS sequence"/>
</dbReference>
<evidence type="ECO:0000313" key="3">
    <source>
        <dbReference type="Proteomes" id="UP000799779"/>
    </source>
</evidence>
<protein>
    <recommendedName>
        <fullName evidence="4">RNase H type-1 domain-containing protein</fullName>
    </recommendedName>
</protein>
<evidence type="ECO:0008006" key="4">
    <source>
        <dbReference type="Google" id="ProtNLM"/>
    </source>
</evidence>
<reference evidence="2" key="1">
    <citation type="journal article" date="2020" name="Stud. Mycol.">
        <title>101 Dothideomycetes genomes: a test case for predicting lifestyles and emergence of pathogens.</title>
        <authorList>
            <person name="Haridas S."/>
            <person name="Albert R."/>
            <person name="Binder M."/>
            <person name="Bloem J."/>
            <person name="Labutti K."/>
            <person name="Salamov A."/>
            <person name="Andreopoulos B."/>
            <person name="Baker S."/>
            <person name="Barry K."/>
            <person name="Bills G."/>
            <person name="Bluhm B."/>
            <person name="Cannon C."/>
            <person name="Castanera R."/>
            <person name="Culley D."/>
            <person name="Daum C."/>
            <person name="Ezra D."/>
            <person name="Gonzalez J."/>
            <person name="Henrissat B."/>
            <person name="Kuo A."/>
            <person name="Liang C."/>
            <person name="Lipzen A."/>
            <person name="Lutzoni F."/>
            <person name="Magnuson J."/>
            <person name="Mondo S."/>
            <person name="Nolan M."/>
            <person name="Ohm R."/>
            <person name="Pangilinan J."/>
            <person name="Park H.-J."/>
            <person name="Ramirez L."/>
            <person name="Alfaro M."/>
            <person name="Sun H."/>
            <person name="Tritt A."/>
            <person name="Yoshinaga Y."/>
            <person name="Zwiers L.-H."/>
            <person name="Turgeon B."/>
            <person name="Goodwin S."/>
            <person name="Spatafora J."/>
            <person name="Crous P."/>
            <person name="Grigoriev I."/>
        </authorList>
    </citation>
    <scope>NUCLEOTIDE SEQUENCE</scope>
    <source>
        <strain evidence="2">CBS 123094</strain>
    </source>
</reference>
<dbReference type="SUPFAM" id="SSF53098">
    <property type="entry name" value="Ribonuclease H-like"/>
    <property type="match status" value="1"/>
</dbReference>
<proteinExistence type="predicted"/>
<accession>A0A6A5WN57</accession>
<keyword evidence="3" id="KW-1185">Reference proteome</keyword>
<sequence>MASTNLPLDVTVGTPIVSGLSDNETDGPQGLKRPREEAATLPPAEQQSSEAGDRPHKLQKVGEDEDSVPSTLTKNGRMGQINLIDISARYRIPDEKCITDSAFGHYDPRTASPIRLGDYFDYEPYRYASSVPSFPGKIKTCGKREAYEEACRAHSPAHARPGKIVIFTDGSYHKPTAGGASPVFKVQKFVDGGDCGSRRRFPTMMLQHMIRSATSIAARGAVISLFRVPSHIGVPGNDLADKVANEARQRWS</sequence>
<dbReference type="InterPro" id="IPR012337">
    <property type="entry name" value="RNaseH-like_sf"/>
</dbReference>
<feature type="compositionally biased region" description="Basic and acidic residues" evidence="1">
    <location>
        <begin position="51"/>
        <end position="62"/>
    </location>
</feature>
<organism evidence="2 3">
    <name type="scientific">Amniculicola lignicola CBS 123094</name>
    <dbReference type="NCBI Taxonomy" id="1392246"/>
    <lineage>
        <taxon>Eukaryota</taxon>
        <taxon>Fungi</taxon>
        <taxon>Dikarya</taxon>
        <taxon>Ascomycota</taxon>
        <taxon>Pezizomycotina</taxon>
        <taxon>Dothideomycetes</taxon>
        <taxon>Pleosporomycetidae</taxon>
        <taxon>Pleosporales</taxon>
        <taxon>Amniculicolaceae</taxon>
        <taxon>Amniculicola</taxon>
    </lineage>
</organism>
<gene>
    <name evidence="2" type="ORF">P154DRAFT_617926</name>
</gene>
<dbReference type="EMBL" id="ML977573">
    <property type="protein sequence ID" value="KAF2003303.1"/>
    <property type="molecule type" value="Genomic_DNA"/>
</dbReference>